<dbReference type="Pfam" id="PF02481">
    <property type="entry name" value="DNA_processg_A"/>
    <property type="match status" value="1"/>
</dbReference>
<comment type="caution">
    <text evidence="3">The sequence shown here is derived from an EMBL/GenBank/DDBJ whole genome shotgun (WGS) entry which is preliminary data.</text>
</comment>
<feature type="domain" description="Smf/DprA SLOG" evidence="2">
    <location>
        <begin position="84"/>
        <end position="293"/>
    </location>
</feature>
<dbReference type="Proteomes" id="UP000855421">
    <property type="component" value="Unassembled WGS sequence"/>
</dbReference>
<accession>A0AAN5NBV2</accession>
<dbReference type="AlphaFoldDB" id="A0AAN5NBV2"/>
<dbReference type="NCBIfam" id="TIGR00732">
    <property type="entry name" value="dprA"/>
    <property type="match status" value="1"/>
</dbReference>
<reference evidence="3" key="2">
    <citation type="submission" date="2020-07" db="EMBL/GenBank/DDBJ databases">
        <authorList>
            <consortium name="NCBI Pathogen Detection Project"/>
        </authorList>
    </citation>
    <scope>NUCLEOTIDE SEQUENCE</scope>
    <source>
        <strain evidence="3">C25</strain>
    </source>
</reference>
<protein>
    <submittedName>
        <fullName evidence="3">DNA-protecting protein DprA</fullName>
    </submittedName>
</protein>
<dbReference type="Gene3D" id="3.40.50.450">
    <property type="match status" value="1"/>
</dbReference>
<organism evidence="3 6">
    <name type="scientific">Clostridium perfringens</name>
    <dbReference type="NCBI Taxonomy" id="1502"/>
    <lineage>
        <taxon>Bacteria</taxon>
        <taxon>Bacillati</taxon>
        <taxon>Bacillota</taxon>
        <taxon>Clostridia</taxon>
        <taxon>Eubacteriales</taxon>
        <taxon>Clostridiaceae</taxon>
        <taxon>Clostridium</taxon>
    </lineage>
</organism>
<evidence type="ECO:0000313" key="6">
    <source>
        <dbReference type="Proteomes" id="UP000855421"/>
    </source>
</evidence>
<gene>
    <name evidence="3" type="primary">dprA</name>
    <name evidence="3" type="ORF">I9063_002735</name>
    <name evidence="4" type="ORF">JJB78_01925</name>
</gene>
<evidence type="ECO:0000313" key="4">
    <source>
        <dbReference type="EMBL" id="MBO3415282.1"/>
    </source>
</evidence>
<evidence type="ECO:0000259" key="2">
    <source>
        <dbReference type="Pfam" id="PF02481"/>
    </source>
</evidence>
<dbReference type="InterPro" id="IPR057666">
    <property type="entry name" value="DrpA_SLOG"/>
</dbReference>
<dbReference type="InterPro" id="IPR003488">
    <property type="entry name" value="DprA"/>
</dbReference>
<dbReference type="EMBL" id="JAENRE010000001">
    <property type="protein sequence ID" value="MBO3415282.1"/>
    <property type="molecule type" value="Genomic_DNA"/>
</dbReference>
<dbReference type="SUPFAM" id="SSF102405">
    <property type="entry name" value="MCP/YpsA-like"/>
    <property type="match status" value="1"/>
</dbReference>
<dbReference type="PANTHER" id="PTHR43022:SF1">
    <property type="entry name" value="PROTEIN SMF"/>
    <property type="match status" value="1"/>
</dbReference>
<evidence type="ECO:0000313" key="3">
    <source>
        <dbReference type="EMBL" id="HAT4299333.1"/>
    </source>
</evidence>
<reference evidence="3" key="1">
    <citation type="journal article" date="2018" name="Genome Biol.">
        <title>SKESA: strategic k-mer extension for scrupulous assemblies.</title>
        <authorList>
            <person name="Souvorov A."/>
            <person name="Agarwala R."/>
            <person name="Lipman D.J."/>
        </authorList>
    </citation>
    <scope>NUCLEOTIDE SEQUENCE</scope>
    <source>
        <strain evidence="3">C25</strain>
    </source>
</reference>
<dbReference type="RefSeq" id="WP_078209865.1">
    <property type="nucleotide sequence ID" value="NZ_CATNXI010000001.1"/>
</dbReference>
<dbReference type="PANTHER" id="PTHR43022">
    <property type="entry name" value="PROTEIN SMF"/>
    <property type="match status" value="1"/>
</dbReference>
<evidence type="ECO:0000256" key="1">
    <source>
        <dbReference type="ARBA" id="ARBA00006525"/>
    </source>
</evidence>
<reference evidence="4 5" key="3">
    <citation type="submission" date="2020-12" db="EMBL/GenBank/DDBJ databases">
        <title>Comparative genomics of Clostridium perfringens reveals patterns of host-associated phylogenetic clades and virulence factors.</title>
        <authorList>
            <person name="Smith A.H."/>
            <person name="Geier R."/>
        </authorList>
    </citation>
    <scope>NUCLEOTIDE SEQUENCE [LARGE SCALE GENOMIC DNA]</scope>
    <source>
        <strain evidence="4 5">CHD15829P</strain>
    </source>
</reference>
<dbReference type="Proteomes" id="UP000668358">
    <property type="component" value="Unassembled WGS sequence"/>
</dbReference>
<name>A0AAN5NBV2_CLOPF</name>
<evidence type="ECO:0000313" key="5">
    <source>
        <dbReference type="Proteomes" id="UP000668358"/>
    </source>
</evidence>
<comment type="similarity">
    <text evidence="1">Belongs to the DprA/Smf family.</text>
</comment>
<dbReference type="EMBL" id="DACTBT010000024">
    <property type="protein sequence ID" value="HAT4299333.1"/>
    <property type="molecule type" value="Genomic_DNA"/>
</dbReference>
<dbReference type="GO" id="GO:0009294">
    <property type="term" value="P:DNA-mediated transformation"/>
    <property type="evidence" value="ECO:0007669"/>
    <property type="project" value="InterPro"/>
</dbReference>
<proteinExistence type="inferred from homology"/>
<sequence length="382" mass="43653">MNKKYYVGLQLTGLDNKTIIRLMSDLEDDDLKKVFNGDLVEMEFKYNIHIDKNKFRFHDKTYLKNILKESDAVLNESKRLGIKIIPYLSSYYPKSLRNIENPPAILYLKGKNIVKSDEKSIACVGTRNPSEFGINAIKSIVTNLSNEKFTIISGLADGVDKLAHETCLTSGGRTIAVLAHGLDIIYPKCNETLADNILKNNGTLISEYPVGTKIEKFRFVHRNRIVSGLSKGILMIEAKEKSGTRHTVDFAINQNKMVFCPDFIRYSDSTSLNFKLINEKLAFPIKKYDDYIDIVKKLGYKLKYDKNMIKNIKNKNMKDLIETCEKQNIKLNDLILESSKTGFTVDKEIYFEFKKILTEHDLTIKEFFNALILGIVNGNKGE</sequence>